<organism evidence="1 2">
    <name type="scientific">Streptomyces guryensis</name>
    <dbReference type="NCBI Taxonomy" id="2886947"/>
    <lineage>
        <taxon>Bacteria</taxon>
        <taxon>Bacillati</taxon>
        <taxon>Actinomycetota</taxon>
        <taxon>Actinomycetes</taxon>
        <taxon>Kitasatosporales</taxon>
        <taxon>Streptomycetaceae</taxon>
        <taxon>Streptomyces</taxon>
    </lineage>
</organism>
<dbReference type="InterPro" id="IPR010697">
    <property type="entry name" value="YspA"/>
</dbReference>
<evidence type="ECO:0000313" key="1">
    <source>
        <dbReference type="EMBL" id="MCD9880407.1"/>
    </source>
</evidence>
<dbReference type="Gene3D" id="3.40.50.450">
    <property type="match status" value="1"/>
</dbReference>
<dbReference type="AlphaFoldDB" id="A0A9Q3ZD73"/>
<name>A0A9Q3ZD73_9ACTN</name>
<dbReference type="PANTHER" id="PTHR38440:SF1">
    <property type="entry name" value="UPF0398 PROTEIN SPR0331"/>
    <property type="match status" value="1"/>
</dbReference>
<evidence type="ECO:0000313" key="2">
    <source>
        <dbReference type="Proteomes" id="UP001108029"/>
    </source>
</evidence>
<protein>
    <recommendedName>
        <fullName evidence="3">DUF1273 family protein</fullName>
    </recommendedName>
</protein>
<dbReference type="EMBL" id="JAJSBI010000039">
    <property type="protein sequence ID" value="MCD9880407.1"/>
    <property type="molecule type" value="Genomic_DNA"/>
</dbReference>
<keyword evidence="2" id="KW-1185">Reference proteome</keyword>
<accession>A0A9Q3ZD73</accession>
<evidence type="ECO:0008006" key="3">
    <source>
        <dbReference type="Google" id="ProtNLM"/>
    </source>
</evidence>
<sequence>MTTLAVTGHMNLTEDSVPLVRDALREALKPYAAEGGLVGVSCIAKGSDSIFAEVVLDLGGSLVAVIPSKDYRQNKVKPDHAATFDRLIDAADKVLVLDNETANRAAYEDANRAMLQRAERLVAVWNGAPPSGKGGTADTVLEARDAGLPVDVVWPQGAALTN</sequence>
<dbReference type="PANTHER" id="PTHR38440">
    <property type="entry name" value="UPF0398 PROTEIN YPSA"/>
    <property type="match status" value="1"/>
</dbReference>
<gene>
    <name evidence="1" type="ORF">LJ657_44025</name>
</gene>
<proteinExistence type="predicted"/>
<dbReference type="SUPFAM" id="SSF102405">
    <property type="entry name" value="MCP/YpsA-like"/>
    <property type="match status" value="1"/>
</dbReference>
<comment type="caution">
    <text evidence="1">The sequence shown here is derived from an EMBL/GenBank/DDBJ whole genome shotgun (WGS) entry which is preliminary data.</text>
</comment>
<reference evidence="1" key="1">
    <citation type="submission" date="2021-12" db="EMBL/GenBank/DDBJ databases">
        <authorList>
            <person name="Lee J.-H."/>
            <person name="Kim S.-B."/>
        </authorList>
    </citation>
    <scope>NUCLEOTIDE SEQUENCE</scope>
    <source>
        <strain evidence="1">NR30</strain>
    </source>
</reference>
<dbReference type="RefSeq" id="WP_232655342.1">
    <property type="nucleotide sequence ID" value="NZ_JAJSBI010000039.1"/>
</dbReference>
<dbReference type="Proteomes" id="UP001108029">
    <property type="component" value="Unassembled WGS sequence"/>
</dbReference>